<dbReference type="Proteomes" id="UP000479710">
    <property type="component" value="Unassembled WGS sequence"/>
</dbReference>
<gene>
    <name evidence="2" type="ORF">E2562_004125</name>
</gene>
<dbReference type="AlphaFoldDB" id="A0A6G1EV25"/>
<comment type="caution">
    <text evidence="2">The sequence shown here is derived from an EMBL/GenBank/DDBJ whole genome shotgun (WGS) entry which is preliminary data.</text>
</comment>
<keyword evidence="3" id="KW-1185">Reference proteome</keyword>
<accession>A0A6G1EV25</accession>
<sequence length="71" mass="7616">MGRRPAAWWWERAKAGAGRQARGPSASGRETRDTASYGEEAGGNRIRSSFGATGVAEARRGRCVCKLTKCS</sequence>
<organism evidence="2 3">
    <name type="scientific">Oryza meyeriana var. granulata</name>
    <dbReference type="NCBI Taxonomy" id="110450"/>
    <lineage>
        <taxon>Eukaryota</taxon>
        <taxon>Viridiplantae</taxon>
        <taxon>Streptophyta</taxon>
        <taxon>Embryophyta</taxon>
        <taxon>Tracheophyta</taxon>
        <taxon>Spermatophyta</taxon>
        <taxon>Magnoliopsida</taxon>
        <taxon>Liliopsida</taxon>
        <taxon>Poales</taxon>
        <taxon>Poaceae</taxon>
        <taxon>BOP clade</taxon>
        <taxon>Oryzoideae</taxon>
        <taxon>Oryzeae</taxon>
        <taxon>Oryzinae</taxon>
        <taxon>Oryza</taxon>
        <taxon>Oryza meyeriana</taxon>
    </lineage>
</organism>
<name>A0A6G1EV25_9ORYZ</name>
<reference evidence="2 3" key="1">
    <citation type="submission" date="2019-11" db="EMBL/GenBank/DDBJ databases">
        <title>Whole genome sequence of Oryza granulata.</title>
        <authorList>
            <person name="Li W."/>
        </authorList>
    </citation>
    <scope>NUCLEOTIDE SEQUENCE [LARGE SCALE GENOMIC DNA]</scope>
    <source>
        <strain evidence="3">cv. Menghai</strain>
        <tissue evidence="2">Leaf</tissue>
    </source>
</reference>
<feature type="region of interest" description="Disordered" evidence="1">
    <location>
        <begin position="14"/>
        <end position="44"/>
    </location>
</feature>
<proteinExistence type="predicted"/>
<protein>
    <submittedName>
        <fullName evidence="2">Uncharacterized protein</fullName>
    </submittedName>
</protein>
<evidence type="ECO:0000256" key="1">
    <source>
        <dbReference type="SAM" id="MobiDB-lite"/>
    </source>
</evidence>
<dbReference type="EMBL" id="SPHZ02000002">
    <property type="protein sequence ID" value="KAF0928487.1"/>
    <property type="molecule type" value="Genomic_DNA"/>
</dbReference>
<evidence type="ECO:0000313" key="3">
    <source>
        <dbReference type="Proteomes" id="UP000479710"/>
    </source>
</evidence>
<evidence type="ECO:0000313" key="2">
    <source>
        <dbReference type="EMBL" id="KAF0928487.1"/>
    </source>
</evidence>